<accession>A0A2G8QQY6</accession>
<sequence>MNMMGDIKPICMGMMGAIIKRAIDPVTSMQAIDNAELYTVAGQVRVLPKQAVAAI</sequence>
<comment type="caution">
    <text evidence="1">The sequence shown here is derived from an EMBL/GenBank/DDBJ whole genome shotgun (WGS) entry which is preliminary data.</text>
</comment>
<dbReference type="RefSeq" id="WP_180287609.1">
    <property type="nucleotide sequence ID" value="NZ_AWWI01000188.1"/>
</dbReference>
<name>A0A2G8QQY6_9RHOB</name>
<dbReference type="Proteomes" id="UP000231259">
    <property type="component" value="Unassembled WGS sequence"/>
</dbReference>
<protein>
    <submittedName>
        <fullName evidence="1">Uncharacterized protein</fullName>
    </submittedName>
</protein>
<evidence type="ECO:0000313" key="2">
    <source>
        <dbReference type="Proteomes" id="UP000231259"/>
    </source>
</evidence>
<dbReference type="EMBL" id="AWWI01000188">
    <property type="protein sequence ID" value="PIL11715.1"/>
    <property type="molecule type" value="Genomic_DNA"/>
</dbReference>
<proteinExistence type="predicted"/>
<gene>
    <name evidence="1" type="ORF">P775_28675</name>
</gene>
<dbReference type="AlphaFoldDB" id="A0A2G8QQY6"/>
<keyword evidence="2" id="KW-1185">Reference proteome</keyword>
<reference evidence="1 2" key="1">
    <citation type="submission" date="2013-09" db="EMBL/GenBank/DDBJ databases">
        <title>Genome sequencing of Phaeobacter antarcticus sp. nov. SM1211.</title>
        <authorList>
            <person name="Zhang X.-Y."/>
            <person name="Liu C."/>
            <person name="Chen X.-L."/>
            <person name="Xie B.-B."/>
            <person name="Qin Q.-L."/>
            <person name="Rong J.-C."/>
            <person name="Zhang Y.-Z."/>
        </authorList>
    </citation>
    <scope>NUCLEOTIDE SEQUENCE [LARGE SCALE GENOMIC DNA]</scope>
    <source>
        <strain evidence="1 2">SM1211</strain>
    </source>
</reference>
<evidence type="ECO:0000313" key="1">
    <source>
        <dbReference type="EMBL" id="PIL11715.1"/>
    </source>
</evidence>
<organism evidence="1 2">
    <name type="scientific">Puniceibacterium antarcticum</name>
    <dbReference type="NCBI Taxonomy" id="1206336"/>
    <lineage>
        <taxon>Bacteria</taxon>
        <taxon>Pseudomonadati</taxon>
        <taxon>Pseudomonadota</taxon>
        <taxon>Alphaproteobacteria</taxon>
        <taxon>Rhodobacterales</taxon>
        <taxon>Paracoccaceae</taxon>
        <taxon>Puniceibacterium</taxon>
    </lineage>
</organism>